<name>A0A6J8DMQ8_MYTCO</name>
<organism evidence="2 3">
    <name type="scientific">Mytilus coruscus</name>
    <name type="common">Sea mussel</name>
    <dbReference type="NCBI Taxonomy" id="42192"/>
    <lineage>
        <taxon>Eukaryota</taxon>
        <taxon>Metazoa</taxon>
        <taxon>Spiralia</taxon>
        <taxon>Lophotrochozoa</taxon>
        <taxon>Mollusca</taxon>
        <taxon>Bivalvia</taxon>
        <taxon>Autobranchia</taxon>
        <taxon>Pteriomorphia</taxon>
        <taxon>Mytilida</taxon>
        <taxon>Mytiloidea</taxon>
        <taxon>Mytilidae</taxon>
        <taxon>Mytilinae</taxon>
        <taxon>Mytilus</taxon>
    </lineage>
</organism>
<gene>
    <name evidence="2" type="ORF">MCOR_42667</name>
</gene>
<dbReference type="SUPFAM" id="SSF52058">
    <property type="entry name" value="L domain-like"/>
    <property type="match status" value="1"/>
</dbReference>
<evidence type="ECO:0000313" key="2">
    <source>
        <dbReference type="EMBL" id="CAC5409369.1"/>
    </source>
</evidence>
<dbReference type="Pfam" id="PF00078">
    <property type="entry name" value="RVT_1"/>
    <property type="match status" value="1"/>
</dbReference>
<dbReference type="InterPro" id="IPR001611">
    <property type="entry name" value="Leu-rich_rpt"/>
</dbReference>
<dbReference type="InterPro" id="IPR032675">
    <property type="entry name" value="LRR_dom_sf"/>
</dbReference>
<protein>
    <recommendedName>
        <fullName evidence="1">Reverse transcriptase domain-containing protein</fullName>
    </recommendedName>
</protein>
<dbReference type="AlphaFoldDB" id="A0A6J8DMQ8"/>
<dbReference type="Gene3D" id="3.80.10.10">
    <property type="entry name" value="Ribonuclease Inhibitor"/>
    <property type="match status" value="1"/>
</dbReference>
<proteinExistence type="predicted"/>
<dbReference type="Proteomes" id="UP000507470">
    <property type="component" value="Unassembled WGS sequence"/>
</dbReference>
<evidence type="ECO:0000259" key="1">
    <source>
        <dbReference type="PROSITE" id="PS50878"/>
    </source>
</evidence>
<dbReference type="PANTHER" id="PTHR33332">
    <property type="entry name" value="REVERSE TRANSCRIPTASE DOMAIN-CONTAINING PROTEIN"/>
    <property type="match status" value="1"/>
</dbReference>
<dbReference type="EMBL" id="CACVKT020007641">
    <property type="protein sequence ID" value="CAC5409369.1"/>
    <property type="molecule type" value="Genomic_DNA"/>
</dbReference>
<reference evidence="2 3" key="1">
    <citation type="submission" date="2020-06" db="EMBL/GenBank/DDBJ databases">
        <authorList>
            <person name="Li R."/>
            <person name="Bekaert M."/>
        </authorList>
    </citation>
    <scope>NUCLEOTIDE SEQUENCE [LARGE SCALE GENOMIC DNA]</scope>
    <source>
        <strain evidence="3">wild</strain>
    </source>
</reference>
<evidence type="ECO:0000313" key="3">
    <source>
        <dbReference type="Proteomes" id="UP000507470"/>
    </source>
</evidence>
<dbReference type="InterPro" id="IPR000477">
    <property type="entry name" value="RT_dom"/>
</dbReference>
<sequence>MLESKATGLDNINAKFLKMSSYLISVPLCHIFNLRIRKSVYPSLFKLAKVIQGFKNKGSKNDVFNYRPIANLPLISKILERHVKTHLMNFLNKYNLLYVMQSGFRTNHSCQTAMTSLLDKWSKAIDERNLEGKVFLDLCKAFDLLNLNCSFKNYRNINVFIIHFIGLLRIWPIDIIQVESISNTFSNVTTLKIGVPQRSVFGPIVFLIFLNDLLLYNSNLNTDLFADDSTISVIGKDKRYISHALNAVLDNICHWCDEDKMLVNVSKTKTMCIAITDNFYYQDETRTAAVDSKLAINDNCGITFRQGSVICDCQSQYRKLIPEHCPKNTTDLLLANNNLGILRVHALAKYTKLRHLDLYNCSITAIEKSAFENLVTLISLNLFSNPMQMFKSDVFASIGRLRYLSISHHLLSTYPEDSWSDLVNLTTVMTIGGLSNGTFAPVFSAMKRLNYFRHFLDYDMHVLHNDTFKAFRNIYLKTLELTGRLRRIEIDAFLPLRVLSSLLIPNQKHLRLSNTLQSFTSSKTDIWM</sequence>
<keyword evidence="3" id="KW-1185">Reference proteome</keyword>
<dbReference type="Pfam" id="PF13855">
    <property type="entry name" value="LRR_8"/>
    <property type="match status" value="1"/>
</dbReference>
<dbReference type="OrthoDB" id="445826at2759"/>
<dbReference type="PROSITE" id="PS50878">
    <property type="entry name" value="RT_POL"/>
    <property type="match status" value="1"/>
</dbReference>
<feature type="domain" description="Reverse transcriptase" evidence="1">
    <location>
        <begin position="34"/>
        <end position="294"/>
    </location>
</feature>
<accession>A0A6J8DMQ8</accession>